<proteinExistence type="inferred from homology"/>
<evidence type="ECO:0000313" key="4">
    <source>
        <dbReference type="Proteomes" id="UP001597012"/>
    </source>
</evidence>
<comment type="caution">
    <text evidence="3">The sequence shown here is derived from an EMBL/GenBank/DDBJ whole genome shotgun (WGS) entry which is preliminary data.</text>
</comment>
<dbReference type="InterPro" id="IPR007837">
    <property type="entry name" value="DinB"/>
</dbReference>
<evidence type="ECO:0000256" key="1">
    <source>
        <dbReference type="ARBA" id="ARBA00008635"/>
    </source>
</evidence>
<name>A0ABW3AZX9_9FLAO</name>
<gene>
    <name evidence="3" type="ORF">ACFQZJ_01150</name>
</gene>
<dbReference type="Pfam" id="PF05163">
    <property type="entry name" value="DinB"/>
    <property type="match status" value="1"/>
</dbReference>
<dbReference type="SUPFAM" id="SSF109854">
    <property type="entry name" value="DinB/YfiT-like putative metalloenzymes"/>
    <property type="match status" value="1"/>
</dbReference>
<dbReference type="Proteomes" id="UP001597012">
    <property type="component" value="Unassembled WGS sequence"/>
</dbReference>
<sequence length="122" mass="14704">MDKTLDRSEQLFSHLLNAHHIWNARIVGKTPEFEVWQRHPIRDWGDIHYENQRTSFEITTNAEDFEKRIDYDNSEGRLFTNTLQDMLFHIINHSTNHRGQIATDFRNNGLEPIVLDYVYYKR</sequence>
<dbReference type="RefSeq" id="WP_379931721.1">
    <property type="nucleotide sequence ID" value="NZ_JBHTHY010000003.1"/>
</dbReference>
<reference evidence="4" key="1">
    <citation type="journal article" date="2019" name="Int. J. Syst. Evol. Microbiol.">
        <title>The Global Catalogue of Microorganisms (GCM) 10K type strain sequencing project: providing services to taxonomists for standard genome sequencing and annotation.</title>
        <authorList>
            <consortium name="The Broad Institute Genomics Platform"/>
            <consortium name="The Broad Institute Genome Sequencing Center for Infectious Disease"/>
            <person name="Wu L."/>
            <person name="Ma J."/>
        </authorList>
    </citation>
    <scope>NUCLEOTIDE SEQUENCE [LARGE SCALE GENOMIC DNA]</scope>
    <source>
        <strain evidence="4">CCUG 61948</strain>
    </source>
</reference>
<dbReference type="EMBL" id="JBHTHY010000003">
    <property type="protein sequence ID" value="MFD0796051.1"/>
    <property type="molecule type" value="Genomic_DNA"/>
</dbReference>
<evidence type="ECO:0000313" key="3">
    <source>
        <dbReference type="EMBL" id="MFD0796051.1"/>
    </source>
</evidence>
<dbReference type="InterPro" id="IPR034660">
    <property type="entry name" value="DinB/YfiT-like"/>
</dbReference>
<organism evidence="3 4">
    <name type="scientific">Maribacter chungangensis</name>
    <dbReference type="NCBI Taxonomy" id="1069117"/>
    <lineage>
        <taxon>Bacteria</taxon>
        <taxon>Pseudomonadati</taxon>
        <taxon>Bacteroidota</taxon>
        <taxon>Flavobacteriia</taxon>
        <taxon>Flavobacteriales</taxon>
        <taxon>Flavobacteriaceae</taxon>
        <taxon>Maribacter</taxon>
    </lineage>
</organism>
<dbReference type="PANTHER" id="PTHR37302">
    <property type="entry name" value="SLR1116 PROTEIN"/>
    <property type="match status" value="1"/>
</dbReference>
<accession>A0ABW3AZX9</accession>
<dbReference type="Gene3D" id="1.20.120.450">
    <property type="entry name" value="dinb family like domain"/>
    <property type="match status" value="1"/>
</dbReference>
<keyword evidence="4" id="KW-1185">Reference proteome</keyword>
<comment type="similarity">
    <text evidence="1">Belongs to the DinB family.</text>
</comment>
<protein>
    <submittedName>
        <fullName evidence="3">DinB family protein</fullName>
    </submittedName>
</protein>
<evidence type="ECO:0000256" key="2">
    <source>
        <dbReference type="ARBA" id="ARBA00022723"/>
    </source>
</evidence>
<keyword evidence="2" id="KW-0479">Metal-binding</keyword>
<dbReference type="PANTHER" id="PTHR37302:SF3">
    <property type="entry name" value="DAMAGE-INDUCIBLE PROTEIN DINB"/>
    <property type="match status" value="1"/>
</dbReference>